<dbReference type="PROSITE" id="PS50118">
    <property type="entry name" value="HMG_BOX_2"/>
    <property type="match status" value="1"/>
</dbReference>
<feature type="compositionally biased region" description="Polar residues" evidence="4">
    <location>
        <begin position="411"/>
        <end position="424"/>
    </location>
</feature>
<dbReference type="Gene3D" id="1.10.30.10">
    <property type="entry name" value="High mobility group box domain"/>
    <property type="match status" value="1"/>
</dbReference>
<keyword evidence="3" id="KW-0539">Nucleus</keyword>
<feature type="DNA-binding region" description="HMG box" evidence="3">
    <location>
        <begin position="86"/>
        <end position="154"/>
    </location>
</feature>
<name>A0A5C3LKU3_9AGAR</name>
<keyword evidence="1 3" id="KW-0238">DNA-binding</keyword>
<dbReference type="STRING" id="68775.A0A5C3LKU3"/>
<evidence type="ECO:0000256" key="3">
    <source>
        <dbReference type="PROSITE-ProRule" id="PRU00267"/>
    </source>
</evidence>
<evidence type="ECO:0000256" key="4">
    <source>
        <dbReference type="SAM" id="MobiDB-lite"/>
    </source>
</evidence>
<gene>
    <name evidence="6" type="ORF">BDQ12DRAFT_690688</name>
</gene>
<evidence type="ECO:0000313" key="6">
    <source>
        <dbReference type="EMBL" id="TFK33739.1"/>
    </source>
</evidence>
<feature type="compositionally biased region" description="Basic residues" evidence="4">
    <location>
        <begin position="156"/>
        <end position="167"/>
    </location>
</feature>
<dbReference type="AlphaFoldDB" id="A0A5C3LKU3"/>
<feature type="region of interest" description="Disordered" evidence="4">
    <location>
        <begin position="150"/>
        <end position="240"/>
    </location>
</feature>
<dbReference type="PANTHER" id="PTHR10270:SF161">
    <property type="entry name" value="SEX-DETERMINING REGION Y PROTEIN"/>
    <property type="match status" value="1"/>
</dbReference>
<evidence type="ECO:0000313" key="7">
    <source>
        <dbReference type="Proteomes" id="UP000308652"/>
    </source>
</evidence>
<dbReference type="PANTHER" id="PTHR10270">
    <property type="entry name" value="SOX TRANSCRIPTION FACTOR"/>
    <property type="match status" value="1"/>
</dbReference>
<feature type="region of interest" description="Disordered" evidence="4">
    <location>
        <begin position="363"/>
        <end position="479"/>
    </location>
</feature>
<dbReference type="OrthoDB" id="1919336at2759"/>
<dbReference type="GO" id="GO:0030154">
    <property type="term" value="P:cell differentiation"/>
    <property type="evidence" value="ECO:0007669"/>
    <property type="project" value="TreeGrafter"/>
</dbReference>
<keyword evidence="7" id="KW-1185">Reference proteome</keyword>
<evidence type="ECO:0000259" key="5">
    <source>
        <dbReference type="PROSITE" id="PS50118"/>
    </source>
</evidence>
<dbReference type="GO" id="GO:0005634">
    <property type="term" value="C:nucleus"/>
    <property type="evidence" value="ECO:0007669"/>
    <property type="project" value="UniProtKB-UniRule"/>
</dbReference>
<feature type="compositionally biased region" description="Polar residues" evidence="4">
    <location>
        <begin position="72"/>
        <end position="82"/>
    </location>
</feature>
<feature type="compositionally biased region" description="Low complexity" evidence="4">
    <location>
        <begin position="331"/>
        <end position="347"/>
    </location>
</feature>
<dbReference type="SMART" id="SM00398">
    <property type="entry name" value="HMG"/>
    <property type="match status" value="1"/>
</dbReference>
<feature type="compositionally biased region" description="Polar residues" evidence="4">
    <location>
        <begin position="444"/>
        <end position="470"/>
    </location>
</feature>
<dbReference type="SUPFAM" id="SSF47095">
    <property type="entry name" value="HMG-box"/>
    <property type="match status" value="1"/>
</dbReference>
<organism evidence="6 7">
    <name type="scientific">Crucibulum laeve</name>
    <dbReference type="NCBI Taxonomy" id="68775"/>
    <lineage>
        <taxon>Eukaryota</taxon>
        <taxon>Fungi</taxon>
        <taxon>Dikarya</taxon>
        <taxon>Basidiomycota</taxon>
        <taxon>Agaricomycotina</taxon>
        <taxon>Agaricomycetes</taxon>
        <taxon>Agaricomycetidae</taxon>
        <taxon>Agaricales</taxon>
        <taxon>Agaricineae</taxon>
        <taxon>Nidulariaceae</taxon>
        <taxon>Crucibulum</taxon>
    </lineage>
</organism>
<sequence>MQINHFPDIDYSTSPPPPLPHRISSADSGDAFHLSFKSERRDERASLSGSEDGNYLFSEAVKNEIDQEEESNSALTSQTLNADGTPKRPMNAFMIFARRRRPQVSAENQSMRTGEISKILSKEWTTMQPTEKQFYLDQAKQLKDTFNTKYPDYVYRRRPNNSRKRRRADGSIRTGDNPLPADVGDDMAGNPDFGESSPIDGEDESREIPYARPLPDIPQSYLDQGKFGSQARSSSYSYTSDPAAFRSMTDRLPFPNNDRLNNILPPPTGLTPQPLQFSYMPPQNHAPSSMYNEQVEQHDTWQPRVERAPAGWPGPSKSSAYASTTQNSWPATTTSISASSNATTSSSAPPYYPFPTLNTPFIPANAQVQGYPSSSSSNSQTDSPPDQHFNTSGPLSGREAYDDRAGYAHSPSLSPVSPYPNSSRDPLGYGQRPSSFSRGLPPVQSLSGYSQPTLQPGTPGSLSSSASQTYWGREKMDGY</sequence>
<dbReference type="InterPro" id="IPR050140">
    <property type="entry name" value="SRY-related_HMG-box_TF-like"/>
</dbReference>
<feature type="compositionally biased region" description="Basic and acidic residues" evidence="4">
    <location>
        <begin position="295"/>
        <end position="307"/>
    </location>
</feature>
<dbReference type="Pfam" id="PF00505">
    <property type="entry name" value="HMG_box"/>
    <property type="match status" value="1"/>
</dbReference>
<accession>A0A5C3LKU3</accession>
<keyword evidence="2" id="KW-0804">Transcription</keyword>
<protein>
    <recommendedName>
        <fullName evidence="5">HMG box domain-containing protein</fullName>
    </recommendedName>
</protein>
<feature type="region of interest" description="Disordered" evidence="4">
    <location>
        <begin position="66"/>
        <end position="88"/>
    </location>
</feature>
<dbReference type="GO" id="GO:0000978">
    <property type="term" value="F:RNA polymerase II cis-regulatory region sequence-specific DNA binding"/>
    <property type="evidence" value="ECO:0007669"/>
    <property type="project" value="TreeGrafter"/>
</dbReference>
<dbReference type="Proteomes" id="UP000308652">
    <property type="component" value="Unassembled WGS sequence"/>
</dbReference>
<dbReference type="EMBL" id="ML213642">
    <property type="protein sequence ID" value="TFK33739.1"/>
    <property type="molecule type" value="Genomic_DNA"/>
</dbReference>
<feature type="domain" description="HMG box" evidence="5">
    <location>
        <begin position="86"/>
        <end position="154"/>
    </location>
</feature>
<feature type="region of interest" description="Disordered" evidence="4">
    <location>
        <begin position="277"/>
        <end position="347"/>
    </location>
</feature>
<dbReference type="GO" id="GO:0001228">
    <property type="term" value="F:DNA-binding transcription activator activity, RNA polymerase II-specific"/>
    <property type="evidence" value="ECO:0007669"/>
    <property type="project" value="TreeGrafter"/>
</dbReference>
<dbReference type="InterPro" id="IPR009071">
    <property type="entry name" value="HMG_box_dom"/>
</dbReference>
<evidence type="ECO:0000256" key="2">
    <source>
        <dbReference type="ARBA" id="ARBA00023163"/>
    </source>
</evidence>
<proteinExistence type="predicted"/>
<feature type="compositionally biased region" description="Polar residues" evidence="4">
    <location>
        <begin position="285"/>
        <end position="294"/>
    </location>
</feature>
<evidence type="ECO:0000256" key="1">
    <source>
        <dbReference type="ARBA" id="ARBA00023125"/>
    </source>
</evidence>
<dbReference type="InterPro" id="IPR036910">
    <property type="entry name" value="HMG_box_dom_sf"/>
</dbReference>
<feature type="compositionally biased region" description="Low complexity" evidence="4">
    <location>
        <begin position="372"/>
        <end position="387"/>
    </location>
</feature>
<feature type="compositionally biased region" description="Polar residues" evidence="4">
    <location>
        <begin position="316"/>
        <end position="330"/>
    </location>
</feature>
<feature type="region of interest" description="Disordered" evidence="4">
    <location>
        <begin position="1"/>
        <end position="30"/>
    </location>
</feature>
<reference evidence="6 7" key="1">
    <citation type="journal article" date="2019" name="Nat. Ecol. Evol.">
        <title>Megaphylogeny resolves global patterns of mushroom evolution.</title>
        <authorList>
            <person name="Varga T."/>
            <person name="Krizsan K."/>
            <person name="Foldi C."/>
            <person name="Dima B."/>
            <person name="Sanchez-Garcia M."/>
            <person name="Sanchez-Ramirez S."/>
            <person name="Szollosi G.J."/>
            <person name="Szarkandi J.G."/>
            <person name="Papp V."/>
            <person name="Albert L."/>
            <person name="Andreopoulos W."/>
            <person name="Angelini C."/>
            <person name="Antonin V."/>
            <person name="Barry K.W."/>
            <person name="Bougher N.L."/>
            <person name="Buchanan P."/>
            <person name="Buyck B."/>
            <person name="Bense V."/>
            <person name="Catcheside P."/>
            <person name="Chovatia M."/>
            <person name="Cooper J."/>
            <person name="Damon W."/>
            <person name="Desjardin D."/>
            <person name="Finy P."/>
            <person name="Geml J."/>
            <person name="Haridas S."/>
            <person name="Hughes K."/>
            <person name="Justo A."/>
            <person name="Karasinski D."/>
            <person name="Kautmanova I."/>
            <person name="Kiss B."/>
            <person name="Kocsube S."/>
            <person name="Kotiranta H."/>
            <person name="LaButti K.M."/>
            <person name="Lechner B.E."/>
            <person name="Liimatainen K."/>
            <person name="Lipzen A."/>
            <person name="Lukacs Z."/>
            <person name="Mihaltcheva S."/>
            <person name="Morgado L.N."/>
            <person name="Niskanen T."/>
            <person name="Noordeloos M.E."/>
            <person name="Ohm R.A."/>
            <person name="Ortiz-Santana B."/>
            <person name="Ovrebo C."/>
            <person name="Racz N."/>
            <person name="Riley R."/>
            <person name="Savchenko A."/>
            <person name="Shiryaev A."/>
            <person name="Soop K."/>
            <person name="Spirin V."/>
            <person name="Szebenyi C."/>
            <person name="Tomsovsky M."/>
            <person name="Tulloss R.E."/>
            <person name="Uehling J."/>
            <person name="Grigoriev I.V."/>
            <person name="Vagvolgyi C."/>
            <person name="Papp T."/>
            <person name="Martin F.M."/>
            <person name="Miettinen O."/>
            <person name="Hibbett D.S."/>
            <person name="Nagy L.G."/>
        </authorList>
    </citation>
    <scope>NUCLEOTIDE SEQUENCE [LARGE SCALE GENOMIC DNA]</scope>
    <source>
        <strain evidence="6 7">CBS 166.37</strain>
    </source>
</reference>